<dbReference type="NCBIfam" id="NF007807">
    <property type="entry name" value="PRK10514.1"/>
    <property type="match status" value="1"/>
</dbReference>
<dbReference type="KEGG" id="kma:B9H00_15820"/>
<organism evidence="1 2">
    <name type="scientific">Kushneria marisflavi</name>
    <dbReference type="NCBI Taxonomy" id="157779"/>
    <lineage>
        <taxon>Bacteria</taxon>
        <taxon>Pseudomonadati</taxon>
        <taxon>Pseudomonadota</taxon>
        <taxon>Gammaproteobacteria</taxon>
        <taxon>Oceanospirillales</taxon>
        <taxon>Halomonadaceae</taxon>
        <taxon>Kushneria</taxon>
    </lineage>
</organism>
<evidence type="ECO:0000313" key="1">
    <source>
        <dbReference type="EMBL" id="ART64340.1"/>
    </source>
</evidence>
<dbReference type="AlphaFoldDB" id="A0A240UTK6"/>
<dbReference type="PANTHER" id="PTHR43800:SF1">
    <property type="entry name" value="PEPTIDYL-LYSINE N-ACETYLTRANSFERASE YJAB"/>
    <property type="match status" value="1"/>
</dbReference>
<sequence>MKIESAASAEHQQLIEIWEASVRATHDFLAESDLIELKPLILNEYFKAVSLSVAKSDDGKILGFCGVSDGNIEMLFVAPEARGQGVGASLARHVISTRGVTRVDVNEQNEQALGFYKHLGFTVIGRFPLDGQGKPYPLLHMQLE</sequence>
<dbReference type="PROSITE" id="PS51186">
    <property type="entry name" value="GNAT"/>
    <property type="match status" value="1"/>
</dbReference>
<dbReference type="InterPro" id="IPR000182">
    <property type="entry name" value="GNAT_dom"/>
</dbReference>
<keyword evidence="2" id="KW-1185">Reference proteome</keyword>
<gene>
    <name evidence="1" type="ORF">B9H00_15820</name>
</gene>
<dbReference type="CDD" id="cd04301">
    <property type="entry name" value="NAT_SF"/>
    <property type="match status" value="1"/>
</dbReference>
<reference evidence="1 2" key="1">
    <citation type="submission" date="2017-05" db="EMBL/GenBank/DDBJ databases">
        <authorList>
            <person name="Song R."/>
            <person name="Chenine A.L."/>
            <person name="Ruprecht R.M."/>
        </authorList>
    </citation>
    <scope>NUCLEOTIDE SEQUENCE [LARGE SCALE GENOMIC DNA]</scope>
    <source>
        <strain evidence="1">SW32</strain>
    </source>
</reference>
<dbReference type="RefSeq" id="WP_086901464.1">
    <property type="nucleotide sequence ID" value="NZ_CP021358.1"/>
</dbReference>
<dbReference type="Pfam" id="PF13508">
    <property type="entry name" value="Acetyltransf_7"/>
    <property type="match status" value="1"/>
</dbReference>
<dbReference type="Proteomes" id="UP000194457">
    <property type="component" value="Chromosome"/>
</dbReference>
<keyword evidence="1" id="KW-0808">Transferase</keyword>
<name>A0A240UTK6_9GAMM</name>
<dbReference type="Gene3D" id="3.40.630.30">
    <property type="match status" value="1"/>
</dbReference>
<proteinExistence type="predicted"/>
<evidence type="ECO:0000313" key="2">
    <source>
        <dbReference type="Proteomes" id="UP000194457"/>
    </source>
</evidence>
<dbReference type="EMBL" id="CP021358">
    <property type="protein sequence ID" value="ART64340.1"/>
    <property type="molecule type" value="Genomic_DNA"/>
</dbReference>
<protein>
    <submittedName>
        <fullName evidence="1">Acetyltransferase</fullName>
    </submittedName>
</protein>
<dbReference type="SUPFAM" id="SSF55729">
    <property type="entry name" value="Acyl-CoA N-acyltransferases (Nat)"/>
    <property type="match status" value="1"/>
</dbReference>
<dbReference type="InterPro" id="IPR016181">
    <property type="entry name" value="Acyl_CoA_acyltransferase"/>
</dbReference>
<dbReference type="PANTHER" id="PTHR43800">
    <property type="entry name" value="PEPTIDYL-LYSINE N-ACETYLTRANSFERASE YJAB"/>
    <property type="match status" value="1"/>
</dbReference>
<dbReference type="OrthoDB" id="9789605at2"/>
<accession>A0A240UTK6</accession>
<dbReference type="GO" id="GO:0016747">
    <property type="term" value="F:acyltransferase activity, transferring groups other than amino-acyl groups"/>
    <property type="evidence" value="ECO:0007669"/>
    <property type="project" value="InterPro"/>
</dbReference>